<dbReference type="AlphaFoldDB" id="A0A6N8KVZ1"/>
<comment type="similarity">
    <text evidence="7">Belongs to the TonB-dependent receptor family.</text>
</comment>
<feature type="domain" description="Secretin/TonB short N-terminal" evidence="9">
    <location>
        <begin position="69"/>
        <end position="120"/>
    </location>
</feature>
<evidence type="ECO:0000256" key="7">
    <source>
        <dbReference type="PROSITE-ProRule" id="PRU01360"/>
    </source>
</evidence>
<evidence type="ECO:0000313" key="10">
    <source>
        <dbReference type="EMBL" id="MVZ61603.1"/>
    </source>
</evidence>
<evidence type="ECO:0000256" key="1">
    <source>
        <dbReference type="ARBA" id="ARBA00004571"/>
    </source>
</evidence>
<keyword evidence="6 7" id="KW-0998">Cell outer membrane</keyword>
<dbReference type="InterPro" id="IPR011662">
    <property type="entry name" value="Secretin/TonB_short_N"/>
</dbReference>
<evidence type="ECO:0000313" key="11">
    <source>
        <dbReference type="Proteomes" id="UP000435036"/>
    </source>
</evidence>
<dbReference type="Pfam" id="PF13715">
    <property type="entry name" value="CarbopepD_reg_2"/>
    <property type="match status" value="1"/>
</dbReference>
<feature type="signal peptide" evidence="8">
    <location>
        <begin position="1"/>
        <end position="35"/>
    </location>
</feature>
<keyword evidence="4 7" id="KW-0812">Transmembrane</keyword>
<reference evidence="10 11" key="1">
    <citation type="submission" date="2019-12" db="EMBL/GenBank/DDBJ databases">
        <authorList>
            <person name="Dong K."/>
        </authorList>
    </citation>
    <scope>NUCLEOTIDE SEQUENCE [LARGE SCALE GENOMIC DNA]</scope>
    <source>
        <strain evidence="10 11">JCM 31225</strain>
    </source>
</reference>
<evidence type="ECO:0000256" key="4">
    <source>
        <dbReference type="ARBA" id="ARBA00022692"/>
    </source>
</evidence>
<feature type="chain" id="PRO_5026783227" evidence="8">
    <location>
        <begin position="36"/>
        <end position="1218"/>
    </location>
</feature>
<accession>A0A6N8KVZ1</accession>
<evidence type="ECO:0000256" key="3">
    <source>
        <dbReference type="ARBA" id="ARBA00022452"/>
    </source>
</evidence>
<dbReference type="SUPFAM" id="SSF49464">
    <property type="entry name" value="Carboxypeptidase regulatory domain-like"/>
    <property type="match status" value="1"/>
</dbReference>
<gene>
    <name evidence="10" type="ORF">GQF63_06190</name>
</gene>
<keyword evidence="11" id="KW-1185">Reference proteome</keyword>
<dbReference type="RefSeq" id="WP_160368355.1">
    <property type="nucleotide sequence ID" value="NZ_WSQA01000004.1"/>
</dbReference>
<keyword evidence="2 7" id="KW-0813">Transport</keyword>
<evidence type="ECO:0000256" key="2">
    <source>
        <dbReference type="ARBA" id="ARBA00022448"/>
    </source>
</evidence>
<keyword evidence="5 7" id="KW-0472">Membrane</keyword>
<dbReference type="Pfam" id="PF07715">
    <property type="entry name" value="Plug"/>
    <property type="match status" value="1"/>
</dbReference>
<dbReference type="Gene3D" id="2.60.40.1120">
    <property type="entry name" value="Carboxypeptidase-like, regulatory domain"/>
    <property type="match status" value="1"/>
</dbReference>
<dbReference type="InterPro" id="IPR012910">
    <property type="entry name" value="Plug_dom"/>
</dbReference>
<comment type="subcellular location">
    <subcellularLocation>
        <location evidence="1 7">Cell outer membrane</location>
        <topology evidence="1 7">Multi-pass membrane protein</topology>
    </subcellularLocation>
</comment>
<protein>
    <submittedName>
        <fullName evidence="10">SusC/RagA family TonB-linked outer membrane protein</fullName>
    </submittedName>
</protein>
<dbReference type="InterPro" id="IPR008969">
    <property type="entry name" value="CarboxyPept-like_regulatory"/>
</dbReference>
<dbReference type="InterPro" id="IPR023997">
    <property type="entry name" value="TonB-dep_OMP_SusC/RagA_CS"/>
</dbReference>
<dbReference type="InterPro" id="IPR039426">
    <property type="entry name" value="TonB-dep_rcpt-like"/>
</dbReference>
<sequence length="1218" mass="136678">MKEFEKVGNTISKRYCRNLVLASLLLLYSTNAAYAHQNPVESPINPRVTVNISNTTLTDAFKKLEGYGILVFYSSNIDKPNKMVQVKAENKTLKEILDAMLAGTNNTYAIEGRQVFIKRGNTPSLRQSNETEKQELEASGRVLSEDGLPIAGASVSVVGTTTTVASDDLGHFRIKVPNGKAKLVISYLGFETTQVTAGLDIRVTLVKKEDVIEEVVVTGVTKTDKRLFTGAATKLNAEDMKIDGMPEISRSLEGRVAGVSVQNVSGTFGTAPKIRVRGATSIYGSSKPLWVVDGVIMEDVTEVSADALSSGDAVTLISSAVAGLNADDIESFQILKDGSATSIYGARAMAGVIVVTTKKGKAGVSRLSYTGEYTNRQIPGYGEFNIMNSQEQMGIYKEMESKGWLNFGETYRAQNSGVYGHMYRLLNTYDEKTGMFGLANTEEQKLAYLRAAEMRNTDWFDVLFNNNIMHNHSISMTNGTDRSTYYASISAMNDPGWTKQSKTNRYTANLNMSYKILPDLTLNLISSASSRTQRAPGTLSQETDPVFGEVKRNFDINPYNYAMNTSRALDQNTMYIRNYAPFNILHELDNNYIDIGVTGLKFQGEVKWRAMPGLEFSALGAFKYENSSQQHNILDNANQAMAYRAMDDATIRDNNSFLYLDPNNPYALPISVLPEGGIYRRTDYGMSGQDFRVSGAYSKTFDNKHIINFNVGGEYNSYDRDKSFFNGWGMQYALGEIPFYVYEFFKQGIEQGTDYYSLNHTRSRKVGFFANPTYSYKHKYILTGTVRYDGSNRLGSANSARWLPTWNVGASWNAHEEDFFANLQPIFSHFTLRSSYSLTGESGVDFVNNANMIINSYNPWRPFSDMKESGLRVTDFPNDNLTYEKKHELNIGAALGFLDNRINLEADWYTRNNFDLIGPIYTDGVAGKSLKWGNVAAMKSKGVEFTLSTRNFVQEDFNWNSSFTFAWNQTNITKLDATSSVVDLVKGTGYVQEGYPVRAIFSIPFSHLDREGLPVFINEDGQETSFDIDFQQNAIEKMKFLKYEGSADPHTMGSLGNIFTYKNFRLNVFMTYSFGNVIRLDQVFKNKYDDMRAMPREFANRWTLPGDEQLTNIPSIINRRDSDDNPDMKIAYNAYNFSSERIADGGFIRMKEISLGYEFPKEWIGQRVNNLSVKLQATNPFLIYADKKLNGQDPEFFRSGGVAAPVPRQYTFTVRIGI</sequence>
<dbReference type="NCBIfam" id="TIGR04057">
    <property type="entry name" value="SusC_RagA_signa"/>
    <property type="match status" value="1"/>
</dbReference>
<evidence type="ECO:0000259" key="9">
    <source>
        <dbReference type="SMART" id="SM00965"/>
    </source>
</evidence>
<dbReference type="SMART" id="SM00965">
    <property type="entry name" value="STN"/>
    <property type="match status" value="1"/>
</dbReference>
<dbReference type="NCBIfam" id="TIGR04056">
    <property type="entry name" value="OMP_RagA_SusC"/>
    <property type="match status" value="1"/>
</dbReference>
<proteinExistence type="inferred from homology"/>
<dbReference type="Gene3D" id="2.40.170.20">
    <property type="entry name" value="TonB-dependent receptor, beta-barrel domain"/>
    <property type="match status" value="1"/>
</dbReference>
<comment type="caution">
    <text evidence="10">The sequence shown here is derived from an EMBL/GenBank/DDBJ whole genome shotgun (WGS) entry which is preliminary data.</text>
</comment>
<name>A0A6N8KVZ1_9SPHI</name>
<dbReference type="Gene3D" id="2.170.130.10">
    <property type="entry name" value="TonB-dependent receptor, plug domain"/>
    <property type="match status" value="1"/>
</dbReference>
<dbReference type="Proteomes" id="UP000435036">
    <property type="component" value="Unassembled WGS sequence"/>
</dbReference>
<dbReference type="InterPro" id="IPR036942">
    <property type="entry name" value="Beta-barrel_TonB_sf"/>
</dbReference>
<organism evidence="10 11">
    <name type="scientific">Sphingobacterium humi</name>
    <dbReference type="NCBI Taxonomy" id="1796905"/>
    <lineage>
        <taxon>Bacteria</taxon>
        <taxon>Pseudomonadati</taxon>
        <taxon>Bacteroidota</taxon>
        <taxon>Sphingobacteriia</taxon>
        <taxon>Sphingobacteriales</taxon>
        <taxon>Sphingobacteriaceae</taxon>
        <taxon>Sphingobacterium</taxon>
    </lineage>
</organism>
<dbReference type="InterPro" id="IPR037066">
    <property type="entry name" value="Plug_dom_sf"/>
</dbReference>
<evidence type="ECO:0000256" key="5">
    <source>
        <dbReference type="ARBA" id="ARBA00023136"/>
    </source>
</evidence>
<keyword evidence="8" id="KW-0732">Signal</keyword>
<dbReference type="GO" id="GO:0009279">
    <property type="term" value="C:cell outer membrane"/>
    <property type="evidence" value="ECO:0007669"/>
    <property type="project" value="UniProtKB-SubCell"/>
</dbReference>
<evidence type="ECO:0000256" key="8">
    <source>
        <dbReference type="SAM" id="SignalP"/>
    </source>
</evidence>
<keyword evidence="3 7" id="KW-1134">Transmembrane beta strand</keyword>
<evidence type="ECO:0000256" key="6">
    <source>
        <dbReference type="ARBA" id="ARBA00023237"/>
    </source>
</evidence>
<dbReference type="EMBL" id="WSQA01000004">
    <property type="protein sequence ID" value="MVZ61603.1"/>
    <property type="molecule type" value="Genomic_DNA"/>
</dbReference>
<dbReference type="InterPro" id="IPR023996">
    <property type="entry name" value="TonB-dep_OMP_SusC/RagA"/>
</dbReference>
<dbReference type="OrthoDB" id="9768177at2"/>
<dbReference type="PROSITE" id="PS52016">
    <property type="entry name" value="TONB_DEPENDENT_REC_3"/>
    <property type="match status" value="1"/>
</dbReference>
<dbReference type="SUPFAM" id="SSF56935">
    <property type="entry name" value="Porins"/>
    <property type="match status" value="1"/>
</dbReference>